<protein>
    <submittedName>
        <fullName evidence="1">STAS domain-containing protein</fullName>
    </submittedName>
</protein>
<reference evidence="1" key="2">
    <citation type="submission" date="2021-04" db="EMBL/GenBank/DDBJ databases">
        <authorList>
            <person name="Gilroy R."/>
        </authorList>
    </citation>
    <scope>NUCLEOTIDE SEQUENCE</scope>
    <source>
        <strain evidence="1">CHK118-2852</strain>
    </source>
</reference>
<proteinExistence type="predicted"/>
<sequence length="331" mass="37873">MKRQSKSYKLRRRHRLENRRRGLVAQREWERKAYVELEVPKNFSFIDNTNEILEYFIKCKSLLHNKEKVQCDLSHITALSSDAIALLAACANDESFLGKRGRIRGNAPADPELLRLFIESGFYNHVKATKVLKSAHKSDTNLFHQESNYQVQSDIAKNACILGTKHVFGSNKPFPDLYEMLIEAMSNTNNHASNNSNANQFKWWLYTYNAPNGHTMYTFIDLGVGIFDSIPVQLFKKIKKVIGLENNTDLVPDLLDGKIKSREKVDNKIRGKGIPQIAVNSNSQYFTRAYIISNDVKINLKDKTAEALEYNFSGTMLFWELTNGDTINKGI</sequence>
<dbReference type="EMBL" id="DXAV01000091">
    <property type="protein sequence ID" value="HIZ92679.1"/>
    <property type="molecule type" value="Genomic_DNA"/>
</dbReference>
<evidence type="ECO:0000313" key="2">
    <source>
        <dbReference type="Proteomes" id="UP000824108"/>
    </source>
</evidence>
<evidence type="ECO:0000313" key="1">
    <source>
        <dbReference type="EMBL" id="HIZ92679.1"/>
    </source>
</evidence>
<organism evidence="1 2">
    <name type="scientific">Candidatus Bacteroides merdavium</name>
    <dbReference type="NCBI Taxonomy" id="2838472"/>
    <lineage>
        <taxon>Bacteria</taxon>
        <taxon>Pseudomonadati</taxon>
        <taxon>Bacteroidota</taxon>
        <taxon>Bacteroidia</taxon>
        <taxon>Bacteroidales</taxon>
        <taxon>Bacteroidaceae</taxon>
        <taxon>Bacteroides</taxon>
    </lineage>
</organism>
<dbReference type="AlphaFoldDB" id="A0A9D2H0P0"/>
<dbReference type="Proteomes" id="UP000824108">
    <property type="component" value="Unassembled WGS sequence"/>
</dbReference>
<gene>
    <name evidence="1" type="ORF">H9807_11295</name>
</gene>
<accession>A0A9D2H0P0</accession>
<comment type="caution">
    <text evidence="1">The sequence shown here is derived from an EMBL/GenBank/DDBJ whole genome shotgun (WGS) entry which is preliminary data.</text>
</comment>
<name>A0A9D2H0P0_9BACE</name>
<reference evidence="1" key="1">
    <citation type="journal article" date="2021" name="PeerJ">
        <title>Extensive microbial diversity within the chicken gut microbiome revealed by metagenomics and culture.</title>
        <authorList>
            <person name="Gilroy R."/>
            <person name="Ravi A."/>
            <person name="Getino M."/>
            <person name="Pursley I."/>
            <person name="Horton D.L."/>
            <person name="Alikhan N.F."/>
            <person name="Baker D."/>
            <person name="Gharbi K."/>
            <person name="Hall N."/>
            <person name="Watson M."/>
            <person name="Adriaenssens E.M."/>
            <person name="Foster-Nyarko E."/>
            <person name="Jarju S."/>
            <person name="Secka A."/>
            <person name="Antonio M."/>
            <person name="Oren A."/>
            <person name="Chaudhuri R.R."/>
            <person name="La Ragione R."/>
            <person name="Hildebrand F."/>
            <person name="Pallen M.J."/>
        </authorList>
    </citation>
    <scope>NUCLEOTIDE SEQUENCE</scope>
    <source>
        <strain evidence="1">CHK118-2852</strain>
    </source>
</reference>